<dbReference type="AlphaFoldDB" id="A0A3A6PRC5"/>
<keyword evidence="4 5" id="KW-0472">Membrane</keyword>
<evidence type="ECO:0000256" key="1">
    <source>
        <dbReference type="ARBA" id="ARBA00004141"/>
    </source>
</evidence>
<accession>A0A3A6PRC5</accession>
<keyword evidence="2 5" id="KW-0812">Transmembrane</keyword>
<proteinExistence type="predicted"/>
<keyword evidence="3 5" id="KW-1133">Transmembrane helix</keyword>
<keyword evidence="7" id="KW-1185">Reference proteome</keyword>
<evidence type="ECO:0000256" key="3">
    <source>
        <dbReference type="ARBA" id="ARBA00022989"/>
    </source>
</evidence>
<evidence type="ECO:0000313" key="7">
    <source>
        <dbReference type="Proteomes" id="UP000276588"/>
    </source>
</evidence>
<name>A0A3A6PRC5_9EURY</name>
<dbReference type="RefSeq" id="WP_120103308.1">
    <property type="nucleotide sequence ID" value="NZ_QKNY01000018.1"/>
</dbReference>
<evidence type="ECO:0000313" key="6">
    <source>
        <dbReference type="EMBL" id="RJX42010.1"/>
    </source>
</evidence>
<feature type="transmembrane region" description="Helical" evidence="5">
    <location>
        <begin position="101"/>
        <end position="126"/>
    </location>
</feature>
<dbReference type="EMBL" id="QKNY01000018">
    <property type="protein sequence ID" value="RJX42010.1"/>
    <property type="molecule type" value="Genomic_DNA"/>
</dbReference>
<feature type="transmembrane region" description="Helical" evidence="5">
    <location>
        <begin position="59"/>
        <end position="81"/>
    </location>
</feature>
<sequence length="162" mass="16974">MSPPDSPDGPELLAERSVLGIFIHPITLFTGFFGVGIVVAAVVYLLSSHQFTRANARNALNWHLSVFLVAFIGVILFILGADEGTAATTEVVSLPILPEPLATPSVIIGAILLFLGGVGGLLTIVFSIAATFKAIFGSAWPYPFAPDLLAWLGGLDLGDRGD</sequence>
<dbReference type="OrthoDB" id="187449at2157"/>
<protein>
    <recommendedName>
        <fullName evidence="8">DUF4870 domain-containing protein</fullName>
    </recommendedName>
</protein>
<evidence type="ECO:0000256" key="5">
    <source>
        <dbReference type="SAM" id="Phobius"/>
    </source>
</evidence>
<organism evidence="6 7">
    <name type="scientific">Halonotius aquaticus</name>
    <dbReference type="NCBI Taxonomy" id="2216978"/>
    <lineage>
        <taxon>Archaea</taxon>
        <taxon>Methanobacteriati</taxon>
        <taxon>Methanobacteriota</taxon>
        <taxon>Stenosarchaea group</taxon>
        <taxon>Halobacteria</taxon>
        <taxon>Halobacteriales</taxon>
        <taxon>Haloferacaceae</taxon>
        <taxon>Halonotius</taxon>
    </lineage>
</organism>
<reference evidence="6 7" key="1">
    <citation type="submission" date="2018-06" db="EMBL/GenBank/DDBJ databases">
        <title>Halonotius sp. F13-13 a new haloarchaeeon isolated from a solar saltern from Isla Cristina, Huelva, Spain.</title>
        <authorList>
            <person name="Duran-Viseras A."/>
            <person name="Sanchez-Porro C."/>
            <person name="Ventosa A."/>
        </authorList>
    </citation>
    <scope>NUCLEOTIDE SEQUENCE [LARGE SCALE GENOMIC DNA]</scope>
    <source>
        <strain evidence="6 7">F13-13</strain>
    </source>
</reference>
<evidence type="ECO:0008006" key="8">
    <source>
        <dbReference type="Google" id="ProtNLM"/>
    </source>
</evidence>
<comment type="subcellular location">
    <subcellularLocation>
        <location evidence="1">Membrane</location>
        <topology evidence="1">Multi-pass membrane protein</topology>
    </subcellularLocation>
</comment>
<dbReference type="Proteomes" id="UP000276588">
    <property type="component" value="Unassembled WGS sequence"/>
</dbReference>
<evidence type="ECO:0000256" key="2">
    <source>
        <dbReference type="ARBA" id="ARBA00022692"/>
    </source>
</evidence>
<gene>
    <name evidence="6" type="ORF">DM826_10135</name>
</gene>
<dbReference type="Pfam" id="PF09685">
    <property type="entry name" value="MamF_MmsF"/>
    <property type="match status" value="1"/>
</dbReference>
<feature type="transmembrane region" description="Helical" evidence="5">
    <location>
        <begin position="20"/>
        <end position="47"/>
    </location>
</feature>
<dbReference type="InterPro" id="IPR019109">
    <property type="entry name" value="MamF_MmsF"/>
</dbReference>
<evidence type="ECO:0000256" key="4">
    <source>
        <dbReference type="ARBA" id="ARBA00023136"/>
    </source>
</evidence>
<comment type="caution">
    <text evidence="6">The sequence shown here is derived from an EMBL/GenBank/DDBJ whole genome shotgun (WGS) entry which is preliminary data.</text>
</comment>